<dbReference type="GeneID" id="10288717"/>
<dbReference type="STRING" id="985053.VMUT_1065"/>
<dbReference type="EMBL" id="CP002529">
    <property type="protein sequence ID" value="ADY01272.1"/>
    <property type="molecule type" value="Genomic_DNA"/>
</dbReference>
<evidence type="ECO:0000313" key="3">
    <source>
        <dbReference type="Proteomes" id="UP000007485"/>
    </source>
</evidence>
<dbReference type="eggNOG" id="arCOG01385">
    <property type="taxonomic scope" value="Archaea"/>
</dbReference>
<accession>F0QXV9</accession>
<dbReference type="GO" id="GO:0016740">
    <property type="term" value="F:transferase activity"/>
    <property type="evidence" value="ECO:0007669"/>
    <property type="project" value="UniProtKB-KW"/>
</dbReference>
<evidence type="ECO:0000256" key="1">
    <source>
        <dbReference type="SAM" id="Phobius"/>
    </source>
</evidence>
<dbReference type="Proteomes" id="UP000007485">
    <property type="component" value="Chromosome"/>
</dbReference>
<dbReference type="SUPFAM" id="SSF53448">
    <property type="entry name" value="Nucleotide-diphospho-sugar transferases"/>
    <property type="match status" value="1"/>
</dbReference>
<dbReference type="InterPro" id="IPR029044">
    <property type="entry name" value="Nucleotide-diphossugar_trans"/>
</dbReference>
<proteinExistence type="predicted"/>
<dbReference type="OrthoDB" id="11098at2157"/>
<sequence length="344" mass="39569">MSDLPRVCVAISTYFTGEVIYEVLRSIANLDYPRDKITVNVIIAKDDHSTYEYVLNASKDFNINVNTYIVNAPNVDVERNAGIRSCSDAPYILLMDDDAVLHPNTIKKALSHFSDNGVCAVVFPTVGECKSLVERLHSCRYLRGIFYGVNTTMPVTMLRRDALDRVGLFREDMGPPYSIHEDWEMGSRIRKSGCEVVADGELILRDLGDQTLRKRRTAHINDRPARRSILGVFTGYVRSYVNRNWWSMLQVFKSSPTDQLLEYTFYLINPVFFILLLTINWPWGVAYLGVVLIGTVLENLVKGYYRVFSVRYRILYPLLMLGIRTLRTYFFLIGLLVNAFKRKR</sequence>
<dbReference type="KEGG" id="vmo:VMUT_1065"/>
<keyword evidence="1" id="KW-0812">Transmembrane</keyword>
<dbReference type="PANTHER" id="PTHR43630:SF2">
    <property type="entry name" value="GLYCOSYLTRANSFERASE"/>
    <property type="match status" value="1"/>
</dbReference>
<feature type="transmembrane region" description="Helical" evidence="1">
    <location>
        <begin position="271"/>
        <end position="294"/>
    </location>
</feature>
<evidence type="ECO:0000313" key="2">
    <source>
        <dbReference type="EMBL" id="ADY01272.1"/>
    </source>
</evidence>
<organism evidence="2 3">
    <name type="scientific">Vulcanisaeta moutnovskia (strain 768-28)</name>
    <dbReference type="NCBI Taxonomy" id="985053"/>
    <lineage>
        <taxon>Archaea</taxon>
        <taxon>Thermoproteota</taxon>
        <taxon>Thermoprotei</taxon>
        <taxon>Thermoproteales</taxon>
        <taxon>Thermoproteaceae</taxon>
        <taxon>Vulcanisaeta</taxon>
    </lineage>
</organism>
<feature type="transmembrane region" description="Helical" evidence="1">
    <location>
        <begin position="314"/>
        <end position="340"/>
    </location>
</feature>
<keyword evidence="3" id="KW-1185">Reference proteome</keyword>
<protein>
    <submittedName>
        <fullName evidence="2">Family 2 glycosyltransferase</fullName>
    </submittedName>
</protein>
<gene>
    <name evidence="2" type="ordered locus">VMUT_1065</name>
</gene>
<dbReference type="Gene3D" id="3.90.550.10">
    <property type="entry name" value="Spore Coat Polysaccharide Biosynthesis Protein SpsA, Chain A"/>
    <property type="match status" value="1"/>
</dbReference>
<dbReference type="PANTHER" id="PTHR43630">
    <property type="entry name" value="POLY-BETA-1,6-N-ACETYL-D-GLUCOSAMINE SYNTHASE"/>
    <property type="match status" value="1"/>
</dbReference>
<dbReference type="AlphaFoldDB" id="F0QXV9"/>
<dbReference type="HOGENOM" id="CLU_805665_0_0_2"/>
<keyword evidence="1" id="KW-1133">Transmembrane helix</keyword>
<dbReference type="Pfam" id="PF13641">
    <property type="entry name" value="Glyco_tranf_2_3"/>
    <property type="match status" value="1"/>
</dbReference>
<name>F0QXV9_VULM7</name>
<keyword evidence="1" id="KW-0472">Membrane</keyword>
<dbReference type="RefSeq" id="WP_013604434.1">
    <property type="nucleotide sequence ID" value="NC_015151.1"/>
</dbReference>
<reference evidence="2 3" key="1">
    <citation type="journal article" date="2011" name="J. Bacteriol.">
        <title>Complete genome sequence of 'Vulcanisaeta moutnovskia' strain 768-28, a novel member of the hyperthermophilic crenarchaeal genus vulcanisaeta.</title>
        <authorList>
            <person name="Gumerov V.M."/>
            <person name="Mardanov A.V."/>
            <person name="Beletsky A.V."/>
            <person name="Prokofeva M.I."/>
            <person name="Bonch-Osmolovskaya E.A."/>
            <person name="Ravin N.V."/>
            <person name="Skryabin K.G."/>
        </authorList>
    </citation>
    <scope>NUCLEOTIDE SEQUENCE [LARGE SCALE GENOMIC DNA]</scope>
    <source>
        <strain evidence="2 3">768-28</strain>
    </source>
</reference>